<name>A0A8D8REV5_9HEMI</name>
<proteinExistence type="predicted"/>
<dbReference type="AlphaFoldDB" id="A0A8D8REV5"/>
<sequence>MSHIINNNHSQYSYSATYHLSLTFICSSPATYHLSHTFICSRPATYPLSLTFICSSPATYHLFRLVLTSIQDGFRFSWDGFIIILASLFSNNDHPVFSKALSFLLELREKKNVCTRFFFFSMFRVDPITLGVRGHVLIDSGHVLICLSLRQIITQVRSLYLKYI</sequence>
<protein>
    <submittedName>
        <fullName evidence="1">Uncharacterized protein</fullName>
    </submittedName>
</protein>
<evidence type="ECO:0000313" key="1">
    <source>
        <dbReference type="EMBL" id="CAG6648427.1"/>
    </source>
</evidence>
<reference evidence="1" key="1">
    <citation type="submission" date="2021-05" db="EMBL/GenBank/DDBJ databases">
        <authorList>
            <person name="Alioto T."/>
            <person name="Alioto T."/>
            <person name="Gomez Garrido J."/>
        </authorList>
    </citation>
    <scope>NUCLEOTIDE SEQUENCE</scope>
</reference>
<dbReference type="EMBL" id="HBUF01151847">
    <property type="protein sequence ID" value="CAG6648427.1"/>
    <property type="molecule type" value="Transcribed_RNA"/>
</dbReference>
<accession>A0A8D8REV5</accession>
<organism evidence="1">
    <name type="scientific">Cacopsylla melanoneura</name>
    <dbReference type="NCBI Taxonomy" id="428564"/>
    <lineage>
        <taxon>Eukaryota</taxon>
        <taxon>Metazoa</taxon>
        <taxon>Ecdysozoa</taxon>
        <taxon>Arthropoda</taxon>
        <taxon>Hexapoda</taxon>
        <taxon>Insecta</taxon>
        <taxon>Pterygota</taxon>
        <taxon>Neoptera</taxon>
        <taxon>Paraneoptera</taxon>
        <taxon>Hemiptera</taxon>
        <taxon>Sternorrhyncha</taxon>
        <taxon>Psylloidea</taxon>
        <taxon>Psyllidae</taxon>
        <taxon>Psyllinae</taxon>
        <taxon>Cacopsylla</taxon>
    </lineage>
</organism>